<keyword evidence="5" id="KW-1185">Reference proteome</keyword>
<gene>
    <name evidence="4" type="ordered locus">Amet_4166</name>
</gene>
<dbReference type="eggNOG" id="COG0517">
    <property type="taxonomic scope" value="Bacteria"/>
</dbReference>
<dbReference type="Proteomes" id="UP000001572">
    <property type="component" value="Chromosome"/>
</dbReference>
<dbReference type="InterPro" id="IPR046342">
    <property type="entry name" value="CBS_dom_sf"/>
</dbReference>
<evidence type="ECO:0000256" key="2">
    <source>
        <dbReference type="PROSITE-ProRule" id="PRU00703"/>
    </source>
</evidence>
<dbReference type="PROSITE" id="PS51371">
    <property type="entry name" value="CBS"/>
    <property type="match status" value="2"/>
</dbReference>
<dbReference type="SUPFAM" id="SSF54631">
    <property type="entry name" value="CBS-domain pair"/>
    <property type="match status" value="1"/>
</dbReference>
<protein>
    <submittedName>
        <fullName evidence="4">CBS domain containing protein</fullName>
    </submittedName>
</protein>
<dbReference type="InterPro" id="IPR000644">
    <property type="entry name" value="CBS_dom"/>
</dbReference>
<accession>A6TVM9</accession>
<dbReference type="OrthoDB" id="9790355at2"/>
<name>A6TVM9_ALKMQ</name>
<sequence length="149" mass="16785">MKARDIMTRDVISVTKEDTVEKVVKLLLDNGISGLPVVDEENHVVGIITEGDLIYRSKKLKIPSYFTLLDSYIFLENPQNLGDQIKKMVGYKVEDVMTKKVVKADINDSVEDVATLMTSKNVNRIPVVENEILVGIVSRRDIIKSYTES</sequence>
<dbReference type="HOGENOM" id="CLU_040681_9_0_9"/>
<dbReference type="InterPro" id="IPR051257">
    <property type="entry name" value="Diverse_CBS-Domain"/>
</dbReference>
<dbReference type="PANTHER" id="PTHR43080:SF2">
    <property type="entry name" value="CBS DOMAIN-CONTAINING PROTEIN"/>
    <property type="match status" value="1"/>
</dbReference>
<evidence type="ECO:0000313" key="5">
    <source>
        <dbReference type="Proteomes" id="UP000001572"/>
    </source>
</evidence>
<dbReference type="Pfam" id="PF00571">
    <property type="entry name" value="CBS"/>
    <property type="match status" value="2"/>
</dbReference>
<dbReference type="EMBL" id="CP000724">
    <property type="protein sequence ID" value="ABR50247.1"/>
    <property type="molecule type" value="Genomic_DNA"/>
</dbReference>
<dbReference type="PANTHER" id="PTHR43080">
    <property type="entry name" value="CBS DOMAIN-CONTAINING PROTEIN CBSX3, MITOCHONDRIAL"/>
    <property type="match status" value="1"/>
</dbReference>
<dbReference type="Gene3D" id="3.10.580.10">
    <property type="entry name" value="CBS-domain"/>
    <property type="match status" value="1"/>
</dbReference>
<keyword evidence="1 2" id="KW-0129">CBS domain</keyword>
<evidence type="ECO:0000259" key="3">
    <source>
        <dbReference type="PROSITE" id="PS51371"/>
    </source>
</evidence>
<proteinExistence type="predicted"/>
<reference evidence="5" key="1">
    <citation type="journal article" date="2016" name="Genome Announc.">
        <title>Complete genome sequence of Alkaliphilus metalliredigens strain QYMF, an alkaliphilic and metal-reducing bacterium isolated from borax-contaminated leachate ponds.</title>
        <authorList>
            <person name="Hwang C."/>
            <person name="Copeland A."/>
            <person name="Lucas S."/>
            <person name="Lapidus A."/>
            <person name="Barry K."/>
            <person name="Detter J.C."/>
            <person name="Glavina Del Rio T."/>
            <person name="Hammon N."/>
            <person name="Israni S."/>
            <person name="Dalin E."/>
            <person name="Tice H."/>
            <person name="Pitluck S."/>
            <person name="Chertkov O."/>
            <person name="Brettin T."/>
            <person name="Bruce D."/>
            <person name="Han C."/>
            <person name="Schmutz J."/>
            <person name="Larimer F."/>
            <person name="Land M.L."/>
            <person name="Hauser L."/>
            <person name="Kyrpides N."/>
            <person name="Mikhailova N."/>
            <person name="Ye Q."/>
            <person name="Zhou J."/>
            <person name="Richardson P."/>
            <person name="Fields M.W."/>
        </authorList>
    </citation>
    <scope>NUCLEOTIDE SEQUENCE [LARGE SCALE GENOMIC DNA]</scope>
    <source>
        <strain evidence="5">QYMF</strain>
    </source>
</reference>
<dbReference type="KEGG" id="amt:Amet_4166"/>
<evidence type="ECO:0000256" key="1">
    <source>
        <dbReference type="ARBA" id="ARBA00023122"/>
    </source>
</evidence>
<dbReference type="STRING" id="293826.Amet_4166"/>
<dbReference type="AlphaFoldDB" id="A6TVM9"/>
<feature type="domain" description="CBS" evidence="3">
    <location>
        <begin position="7"/>
        <end position="64"/>
    </location>
</feature>
<organism evidence="4 5">
    <name type="scientific">Alkaliphilus metalliredigens (strain QYMF)</name>
    <dbReference type="NCBI Taxonomy" id="293826"/>
    <lineage>
        <taxon>Bacteria</taxon>
        <taxon>Bacillati</taxon>
        <taxon>Bacillota</taxon>
        <taxon>Clostridia</taxon>
        <taxon>Peptostreptococcales</taxon>
        <taxon>Natronincolaceae</taxon>
        <taxon>Alkaliphilus</taxon>
    </lineage>
</organism>
<feature type="domain" description="CBS" evidence="3">
    <location>
        <begin position="97"/>
        <end position="149"/>
    </location>
</feature>
<dbReference type="SMART" id="SM00116">
    <property type="entry name" value="CBS"/>
    <property type="match status" value="2"/>
</dbReference>
<evidence type="ECO:0000313" key="4">
    <source>
        <dbReference type="EMBL" id="ABR50247.1"/>
    </source>
</evidence>
<dbReference type="CDD" id="cd04586">
    <property type="entry name" value="CBS_pair_BON_assoc"/>
    <property type="match status" value="1"/>
</dbReference>